<reference evidence="4" key="3">
    <citation type="submission" date="2022-10" db="EMBL/GenBank/DDBJ databases">
        <title>Genome assembly of Lactococcus garvieae isolates from cricket gut.</title>
        <authorList>
            <person name="Luecke A.R."/>
            <person name="Brown A.M.V."/>
            <person name="Wakeman C.A."/>
        </authorList>
    </citation>
    <scope>NUCLEOTIDE SEQUENCE</scope>
    <source>
        <strain evidence="4">Alexii-11_2</strain>
    </source>
</reference>
<gene>
    <name evidence="1" type="ORF">ikelab_21930</name>
    <name evidence="4" type="ORF">OF801_10000</name>
    <name evidence="5" type="ORF">PWF74_09375</name>
    <name evidence="2" type="ORF">QHR29_09415</name>
    <name evidence="3" type="ORF">SAMN05216438_12114</name>
</gene>
<evidence type="ECO:0000313" key="7">
    <source>
        <dbReference type="Proteomes" id="UP000504756"/>
    </source>
</evidence>
<proteinExistence type="predicted"/>
<evidence type="ECO:0000313" key="6">
    <source>
        <dbReference type="Proteomes" id="UP000181969"/>
    </source>
</evidence>
<dbReference type="Proteomes" id="UP001217324">
    <property type="component" value="Chromosome"/>
</dbReference>
<sequence>MSNKKKKDDISDENLNMVFRKKDKVLFEWHEGRIRIYKDQKHWTQNLMRKMGAKIPQRTYMSLDEYGTLVFSMIDGKTTVKEIGEALSAQHEEASQQLYERLFLYLNHLESVERWIEIVEKGE</sequence>
<dbReference type="InterPro" id="IPR008792">
    <property type="entry name" value="PQQD"/>
</dbReference>
<dbReference type="Proteomes" id="UP000181969">
    <property type="component" value="Unassembled WGS sequence"/>
</dbReference>
<dbReference type="AlphaFoldDB" id="A0A1I4IV07"/>
<dbReference type="EMBL" id="JARYTV010000012">
    <property type="protein sequence ID" value="MDH7960678.1"/>
    <property type="molecule type" value="Genomic_DNA"/>
</dbReference>
<dbReference type="EMBL" id="CP118627">
    <property type="protein sequence ID" value="WEA13691.1"/>
    <property type="molecule type" value="Genomic_DNA"/>
</dbReference>
<dbReference type="GeneID" id="61073247"/>
<dbReference type="OMA" id="QDHKIQR"/>
<dbReference type="Proteomes" id="UP001164042">
    <property type="component" value="Chromosome"/>
</dbReference>
<dbReference type="InterPro" id="IPR041881">
    <property type="entry name" value="PqqD_sf"/>
</dbReference>
<evidence type="ECO:0000313" key="2">
    <source>
        <dbReference type="EMBL" id="MDH7960678.1"/>
    </source>
</evidence>
<reference evidence="3 6" key="1">
    <citation type="submission" date="2016-10" db="EMBL/GenBank/DDBJ databases">
        <authorList>
            <person name="de Groot N.N."/>
        </authorList>
    </citation>
    <scope>NUCLEOTIDE SEQUENCE [LARGE SCALE GENOMIC DNA]</scope>
    <source>
        <strain evidence="3 6">M79</strain>
    </source>
</reference>
<reference evidence="5" key="4">
    <citation type="submission" date="2023-02" db="EMBL/GenBank/DDBJ databases">
        <title>Comparative genomics and fermentation flavor characterization of five lactic acid bacteria reveal flavor biosynthesis metabolic pathways in fermented muskmelon puree.</title>
        <authorList>
            <person name="Yuan L."/>
            <person name="Li M."/>
            <person name="Xu X."/>
            <person name="Lao F."/>
            <person name="Wu J."/>
        </authorList>
    </citation>
    <scope>NUCLEOTIDE SEQUENCE</scope>
    <source>
        <strain evidence="5">Pa-2</strain>
    </source>
</reference>
<dbReference type="Pfam" id="PF05402">
    <property type="entry name" value="PqqD"/>
    <property type="match status" value="1"/>
</dbReference>
<evidence type="ECO:0000313" key="1">
    <source>
        <dbReference type="EMBL" id="GFO52918.1"/>
    </source>
</evidence>
<dbReference type="OrthoDB" id="308521at2"/>
<accession>A0A1I4IV07</accession>
<dbReference type="RefSeq" id="WP_014025542.1">
    <property type="nucleotide sequence ID" value="NZ_AP026069.1"/>
</dbReference>
<organism evidence="3 6">
    <name type="scientific">Lactococcus garvieae</name>
    <dbReference type="NCBI Taxonomy" id="1363"/>
    <lineage>
        <taxon>Bacteria</taxon>
        <taxon>Bacillati</taxon>
        <taxon>Bacillota</taxon>
        <taxon>Bacilli</taxon>
        <taxon>Lactobacillales</taxon>
        <taxon>Streptococcaceae</taxon>
        <taxon>Lactococcus</taxon>
    </lineage>
</organism>
<evidence type="ECO:0000313" key="5">
    <source>
        <dbReference type="EMBL" id="WEA13691.1"/>
    </source>
</evidence>
<dbReference type="EMBL" id="CP109635">
    <property type="protein sequence ID" value="UYT10263.1"/>
    <property type="molecule type" value="Genomic_DNA"/>
</dbReference>
<evidence type="ECO:0000313" key="4">
    <source>
        <dbReference type="EMBL" id="UYT10263.1"/>
    </source>
</evidence>
<dbReference type="EMBL" id="FOTJ01000021">
    <property type="protein sequence ID" value="SFL58145.1"/>
    <property type="molecule type" value="Genomic_DNA"/>
</dbReference>
<protein>
    <submittedName>
        <fullName evidence="3">Coenzyme PQQ synthesis protein D (PqqD)</fullName>
    </submittedName>
    <submittedName>
        <fullName evidence="2">PqqD family protein</fullName>
    </submittedName>
</protein>
<dbReference type="Proteomes" id="UP000504756">
    <property type="component" value="Unassembled WGS sequence"/>
</dbReference>
<reference evidence="1 7" key="2">
    <citation type="submission" date="2020-06" db="EMBL/GenBank/DDBJ databases">
        <title>Draft genome sequence of Lactic acid bacteria from Okinawan-style tofu.</title>
        <authorList>
            <person name="Takara I."/>
            <person name="Ikematsu S."/>
        </authorList>
    </citation>
    <scope>NUCLEOTIDE SEQUENCE [LARGE SCALE GENOMIC DNA]</scope>
    <source>
        <strain evidence="1">Lg38</strain>
        <strain evidence="7">lg38</strain>
    </source>
</reference>
<dbReference type="EMBL" id="BLXU01000021">
    <property type="protein sequence ID" value="GFO52918.1"/>
    <property type="molecule type" value="Genomic_DNA"/>
</dbReference>
<name>A0A1I4IV07_9LACT</name>
<dbReference type="Proteomes" id="UP001157396">
    <property type="component" value="Unassembled WGS sequence"/>
</dbReference>
<reference evidence="2" key="5">
    <citation type="submission" date="2023-04" db="EMBL/GenBank/DDBJ databases">
        <title>Genomic analysis of Lactococcus garvieae isolates.</title>
        <authorList>
            <person name="Zhanghang C."/>
        </authorList>
    </citation>
    <scope>NUCLEOTIDE SEQUENCE</scope>
    <source>
        <strain evidence="2">ZB-1</strain>
    </source>
</reference>
<evidence type="ECO:0000313" key="3">
    <source>
        <dbReference type="EMBL" id="SFL58145.1"/>
    </source>
</evidence>
<dbReference type="Gene3D" id="1.10.10.1150">
    <property type="entry name" value="Coenzyme PQQ synthesis protein D (PqqD)"/>
    <property type="match status" value="1"/>
</dbReference>